<gene>
    <name evidence="13" type="ORF">LZ012_17235</name>
</gene>
<dbReference type="Pfam" id="PF00309">
    <property type="entry name" value="Sigma54_AID"/>
    <property type="match status" value="1"/>
</dbReference>
<dbReference type="PROSITE" id="PS00718">
    <property type="entry name" value="SIGMA54_2"/>
    <property type="match status" value="1"/>
</dbReference>
<feature type="region of interest" description="Disordered" evidence="10">
    <location>
        <begin position="44"/>
        <end position="104"/>
    </location>
</feature>
<evidence type="ECO:0000256" key="4">
    <source>
        <dbReference type="ARBA" id="ARBA00022695"/>
    </source>
</evidence>
<dbReference type="InterPro" id="IPR007046">
    <property type="entry name" value="RNA_pol_sigma_54_core-bd"/>
</dbReference>
<evidence type="ECO:0000256" key="1">
    <source>
        <dbReference type="ARBA" id="ARBA00008798"/>
    </source>
</evidence>
<proteinExistence type="inferred from homology"/>
<dbReference type="RefSeq" id="WP_275712137.1">
    <property type="nucleotide sequence ID" value="NZ_JAKLTN010000004.1"/>
</dbReference>
<comment type="similarity">
    <text evidence="1 9">Belongs to the sigma-54 factor family.</text>
</comment>
<accession>A0ABS9K6E0</accession>
<keyword evidence="2 9" id="KW-0240">DNA-directed RNA polymerase</keyword>
<evidence type="ECO:0000256" key="10">
    <source>
        <dbReference type="SAM" id="MobiDB-lite"/>
    </source>
</evidence>
<evidence type="ECO:0000313" key="14">
    <source>
        <dbReference type="Proteomes" id="UP001165384"/>
    </source>
</evidence>
<evidence type="ECO:0000256" key="9">
    <source>
        <dbReference type="PIRNR" id="PIRNR000774"/>
    </source>
</evidence>
<comment type="caution">
    <text evidence="13">The sequence shown here is derived from an EMBL/GenBank/DDBJ whole genome shotgun (WGS) entry which is preliminary data.</text>
</comment>
<organism evidence="13 14">
    <name type="scientific">Dechloromonas hankyongensis</name>
    <dbReference type="NCBI Taxonomy" id="2908002"/>
    <lineage>
        <taxon>Bacteria</taxon>
        <taxon>Pseudomonadati</taxon>
        <taxon>Pseudomonadota</taxon>
        <taxon>Betaproteobacteria</taxon>
        <taxon>Rhodocyclales</taxon>
        <taxon>Azonexaceae</taxon>
        <taxon>Dechloromonas</taxon>
    </lineage>
</organism>
<dbReference type="EMBL" id="JAKLTN010000004">
    <property type="protein sequence ID" value="MCG2578744.1"/>
    <property type="molecule type" value="Genomic_DNA"/>
</dbReference>
<dbReference type="PANTHER" id="PTHR32248:SF4">
    <property type="entry name" value="RNA POLYMERASE SIGMA-54 FACTOR"/>
    <property type="match status" value="1"/>
</dbReference>
<protein>
    <recommendedName>
        <fullName evidence="9">RNA polymerase sigma-54 factor</fullName>
    </recommendedName>
</protein>
<keyword evidence="3 9" id="KW-0808">Transferase</keyword>
<keyword evidence="5 9" id="KW-0805">Transcription regulation</keyword>
<dbReference type="InterPro" id="IPR000394">
    <property type="entry name" value="RNA_pol_sigma_54"/>
</dbReference>
<dbReference type="Proteomes" id="UP001165384">
    <property type="component" value="Unassembled WGS sequence"/>
</dbReference>
<dbReference type="PROSITE" id="PS50044">
    <property type="entry name" value="SIGMA54_3"/>
    <property type="match status" value="1"/>
</dbReference>
<name>A0ABS9K6E0_9RHOO</name>
<evidence type="ECO:0000256" key="3">
    <source>
        <dbReference type="ARBA" id="ARBA00022679"/>
    </source>
</evidence>
<keyword evidence="14" id="KW-1185">Reference proteome</keyword>
<dbReference type="NCBIfam" id="TIGR02395">
    <property type="entry name" value="rpoN_sigma"/>
    <property type="match status" value="1"/>
</dbReference>
<dbReference type="Gene3D" id="1.10.10.1330">
    <property type="entry name" value="RNA polymerase sigma-54 factor, core-binding domain"/>
    <property type="match status" value="1"/>
</dbReference>
<feature type="domain" description="RNA polymerase sigma factor 54 core-binding" evidence="12">
    <location>
        <begin position="103"/>
        <end position="294"/>
    </location>
</feature>
<dbReference type="NCBIfam" id="NF004595">
    <property type="entry name" value="PRK05932.1-2"/>
    <property type="match status" value="1"/>
</dbReference>
<dbReference type="Pfam" id="PF04552">
    <property type="entry name" value="Sigma54_DBD"/>
    <property type="match status" value="1"/>
</dbReference>
<dbReference type="NCBIfam" id="NF009118">
    <property type="entry name" value="PRK12469.1"/>
    <property type="match status" value="1"/>
</dbReference>
<dbReference type="InterPro" id="IPR007634">
    <property type="entry name" value="RNA_pol_sigma_54_DNA-bd"/>
</dbReference>
<feature type="domain" description="RNA polymerase sigma factor 54 DNA-binding" evidence="11">
    <location>
        <begin position="310"/>
        <end position="463"/>
    </location>
</feature>
<dbReference type="InterPro" id="IPR038709">
    <property type="entry name" value="RpoN_core-bd_sf"/>
</dbReference>
<evidence type="ECO:0000259" key="12">
    <source>
        <dbReference type="Pfam" id="PF04963"/>
    </source>
</evidence>
<keyword evidence="8 9" id="KW-0804">Transcription</keyword>
<evidence type="ECO:0000259" key="11">
    <source>
        <dbReference type="Pfam" id="PF04552"/>
    </source>
</evidence>
<evidence type="ECO:0000256" key="2">
    <source>
        <dbReference type="ARBA" id="ARBA00022478"/>
    </source>
</evidence>
<keyword evidence="7 9" id="KW-0238">DNA-binding</keyword>
<comment type="function">
    <text evidence="9">Sigma factors are initiation factors that promote the attachment of RNA polymerase to specific initiation sites and are then released.</text>
</comment>
<dbReference type="PIRSF" id="PIRSF000774">
    <property type="entry name" value="RpoN"/>
    <property type="match status" value="1"/>
</dbReference>
<dbReference type="Pfam" id="PF04963">
    <property type="entry name" value="Sigma54_CBD"/>
    <property type="match status" value="1"/>
</dbReference>
<keyword evidence="6 9" id="KW-0731">Sigma factor</keyword>
<evidence type="ECO:0000256" key="8">
    <source>
        <dbReference type="ARBA" id="ARBA00023163"/>
    </source>
</evidence>
<sequence length="473" mass="52171">MSLGMELRLRQHLAVTPQLQQALRLLQLSSLEFAEEVQQALARNPFLEEPADTVIPPPATGSKAEAPDENPGPAPPEKAAADDGDWSSAPAAGNDEDGDWTSWSEAPVGMHEQLRRQLLLFPLSPRDRALTDLVIDELTDAGYFESSVEELAALVSPEYEVEPQEVLAALRLVQHLEPVGIGARSLQECLELQLRALPATTPGRPVALKVVGEHFDLLARRDFARLQRLIGCDDAALHSARVLIRKLDPRPGSCFGTDDVRYVIPDILVSRQRGNWVCAINPAVQPRLRINQYYAELAARRGGCDASFAGQLQEARWFLRNIEQRFTTMLRVANAIVARQRAFLSYGEAAMKPLILKDIAQELALHESTVCRVTNGKYMATPRGLFEFKYFFSRQLAMDDGGACSALAIRALMKELIAAEPPGDPLSDAQLTRLLADQGLKLARRTVTKYRTLMRIPSVELRRAGAGTAIATQ</sequence>
<dbReference type="Gene3D" id="1.10.10.60">
    <property type="entry name" value="Homeodomain-like"/>
    <property type="match status" value="1"/>
</dbReference>
<evidence type="ECO:0000256" key="7">
    <source>
        <dbReference type="ARBA" id="ARBA00023125"/>
    </source>
</evidence>
<dbReference type="PANTHER" id="PTHR32248">
    <property type="entry name" value="RNA POLYMERASE SIGMA-54 FACTOR"/>
    <property type="match status" value="1"/>
</dbReference>
<reference evidence="13" key="1">
    <citation type="submission" date="2022-01" db="EMBL/GenBank/DDBJ databases">
        <authorList>
            <person name="Jo J.-H."/>
            <person name="Im W.-T."/>
        </authorList>
    </citation>
    <scope>NUCLEOTIDE SEQUENCE</scope>
    <source>
        <strain evidence="13">XY25</strain>
    </source>
</reference>
<evidence type="ECO:0000256" key="5">
    <source>
        <dbReference type="ARBA" id="ARBA00023015"/>
    </source>
</evidence>
<dbReference type="GO" id="GO:0003899">
    <property type="term" value="F:DNA-directed RNA polymerase activity"/>
    <property type="evidence" value="ECO:0007669"/>
    <property type="project" value="UniProtKB-EC"/>
</dbReference>
<evidence type="ECO:0000256" key="6">
    <source>
        <dbReference type="ARBA" id="ARBA00023082"/>
    </source>
</evidence>
<evidence type="ECO:0000313" key="13">
    <source>
        <dbReference type="EMBL" id="MCG2578744.1"/>
    </source>
</evidence>
<dbReference type="PRINTS" id="PR00045">
    <property type="entry name" value="SIGMA54FCT"/>
</dbReference>
<keyword evidence="4 9" id="KW-0548">Nucleotidyltransferase</keyword>